<name>A0A4P9WH36_9FUNG</name>
<dbReference type="AlphaFoldDB" id="A0A4P9WH36"/>
<protein>
    <submittedName>
        <fullName evidence="1">Uncharacterized protein</fullName>
    </submittedName>
</protein>
<evidence type="ECO:0000313" key="1">
    <source>
        <dbReference type="EMBL" id="RKO91153.1"/>
    </source>
</evidence>
<sequence length="327" mass="36522">MIPFARISVTPGHALPSFTPEDIFKTSLLSNDVVNAPRIRILLRTCGHCNEWASKIKSQENQSFRLQHLSTSTPVGTHNTKPIPSVGRAQALERYLADPYPRHPHMPLRCLYANDAPRSWHADPIMFPDRGMEFHCKVEDLAEVEILDRDGAAVVRLRLELSSGCQSPGIWSGHSIEDCETLYVCVDRQLREAFALAPALPSAVDVMAELERVSLRNEDPLGSRSPFHDWEDAGRAWHREEVEGEGKREAGQAQRNLRRLCRMAIQSGEPSELWHFRAAGQGRLLGGLCRGLAAAVWASRTGTHFAKLPREVFDLILAHVDAPLIVP</sequence>
<dbReference type="Proteomes" id="UP000269721">
    <property type="component" value="Unassembled WGS sequence"/>
</dbReference>
<gene>
    <name evidence="1" type="ORF">BDK51DRAFT_51002</name>
</gene>
<proteinExistence type="predicted"/>
<accession>A0A4P9WH36</accession>
<organism evidence="1 2">
    <name type="scientific">Blyttiomyces helicus</name>
    <dbReference type="NCBI Taxonomy" id="388810"/>
    <lineage>
        <taxon>Eukaryota</taxon>
        <taxon>Fungi</taxon>
        <taxon>Fungi incertae sedis</taxon>
        <taxon>Chytridiomycota</taxon>
        <taxon>Chytridiomycota incertae sedis</taxon>
        <taxon>Chytridiomycetes</taxon>
        <taxon>Chytridiomycetes incertae sedis</taxon>
        <taxon>Blyttiomyces</taxon>
    </lineage>
</organism>
<evidence type="ECO:0000313" key="2">
    <source>
        <dbReference type="Proteomes" id="UP000269721"/>
    </source>
</evidence>
<reference evidence="2" key="1">
    <citation type="journal article" date="2018" name="Nat. Microbiol.">
        <title>Leveraging single-cell genomics to expand the fungal tree of life.</title>
        <authorList>
            <person name="Ahrendt S.R."/>
            <person name="Quandt C.A."/>
            <person name="Ciobanu D."/>
            <person name="Clum A."/>
            <person name="Salamov A."/>
            <person name="Andreopoulos B."/>
            <person name="Cheng J.F."/>
            <person name="Woyke T."/>
            <person name="Pelin A."/>
            <person name="Henrissat B."/>
            <person name="Reynolds N.K."/>
            <person name="Benny G.L."/>
            <person name="Smith M.E."/>
            <person name="James T.Y."/>
            <person name="Grigoriev I.V."/>
        </authorList>
    </citation>
    <scope>NUCLEOTIDE SEQUENCE [LARGE SCALE GENOMIC DNA]</scope>
</reference>
<dbReference type="EMBL" id="KZ995206">
    <property type="protein sequence ID" value="RKO91153.1"/>
    <property type="molecule type" value="Genomic_DNA"/>
</dbReference>
<keyword evidence="2" id="KW-1185">Reference proteome</keyword>